<sequence>MMVCMEVAMVYGGDGDGDGDAVTAMTCWPWWLMMVLVYGGACGWQVMEFWLLRDVV</sequence>
<dbReference type="EMBL" id="MNCJ02000326">
    <property type="protein sequence ID" value="KAF5781976.1"/>
    <property type="molecule type" value="Genomic_DNA"/>
</dbReference>
<evidence type="ECO:0000313" key="2">
    <source>
        <dbReference type="EMBL" id="KAF5781976.1"/>
    </source>
</evidence>
<keyword evidence="3" id="KW-1185">Reference proteome</keyword>
<keyword evidence="1" id="KW-1133">Transmembrane helix</keyword>
<evidence type="ECO:0000313" key="3">
    <source>
        <dbReference type="Proteomes" id="UP000215914"/>
    </source>
</evidence>
<reference evidence="2" key="1">
    <citation type="journal article" date="2017" name="Nature">
        <title>The sunflower genome provides insights into oil metabolism, flowering and Asterid evolution.</title>
        <authorList>
            <person name="Badouin H."/>
            <person name="Gouzy J."/>
            <person name="Grassa C.J."/>
            <person name="Murat F."/>
            <person name="Staton S.E."/>
            <person name="Cottret L."/>
            <person name="Lelandais-Briere C."/>
            <person name="Owens G.L."/>
            <person name="Carrere S."/>
            <person name="Mayjonade B."/>
            <person name="Legrand L."/>
            <person name="Gill N."/>
            <person name="Kane N.C."/>
            <person name="Bowers J.E."/>
            <person name="Hubner S."/>
            <person name="Bellec A."/>
            <person name="Berard A."/>
            <person name="Berges H."/>
            <person name="Blanchet N."/>
            <person name="Boniface M.C."/>
            <person name="Brunel D."/>
            <person name="Catrice O."/>
            <person name="Chaidir N."/>
            <person name="Claudel C."/>
            <person name="Donnadieu C."/>
            <person name="Faraut T."/>
            <person name="Fievet G."/>
            <person name="Helmstetter N."/>
            <person name="King M."/>
            <person name="Knapp S.J."/>
            <person name="Lai Z."/>
            <person name="Le Paslier M.C."/>
            <person name="Lippi Y."/>
            <person name="Lorenzon L."/>
            <person name="Mandel J.R."/>
            <person name="Marage G."/>
            <person name="Marchand G."/>
            <person name="Marquand E."/>
            <person name="Bret-Mestries E."/>
            <person name="Morien E."/>
            <person name="Nambeesan S."/>
            <person name="Nguyen T."/>
            <person name="Pegot-Espagnet P."/>
            <person name="Pouilly N."/>
            <person name="Raftis F."/>
            <person name="Sallet E."/>
            <person name="Schiex T."/>
            <person name="Thomas J."/>
            <person name="Vandecasteele C."/>
            <person name="Vares D."/>
            <person name="Vear F."/>
            <person name="Vautrin S."/>
            <person name="Crespi M."/>
            <person name="Mangin B."/>
            <person name="Burke J.M."/>
            <person name="Salse J."/>
            <person name="Munos S."/>
            <person name="Vincourt P."/>
            <person name="Rieseberg L.H."/>
            <person name="Langlade N.B."/>
        </authorList>
    </citation>
    <scope>NUCLEOTIDE SEQUENCE</scope>
    <source>
        <tissue evidence="2">Leaves</tissue>
    </source>
</reference>
<feature type="transmembrane region" description="Helical" evidence="1">
    <location>
        <begin position="30"/>
        <end position="52"/>
    </location>
</feature>
<accession>A0A9K3HP80</accession>
<evidence type="ECO:0008006" key="4">
    <source>
        <dbReference type="Google" id="ProtNLM"/>
    </source>
</evidence>
<keyword evidence="1" id="KW-0812">Transmembrane</keyword>
<comment type="caution">
    <text evidence="2">The sequence shown here is derived from an EMBL/GenBank/DDBJ whole genome shotgun (WGS) entry which is preliminary data.</text>
</comment>
<keyword evidence="1" id="KW-0472">Membrane</keyword>
<reference evidence="2" key="2">
    <citation type="submission" date="2020-06" db="EMBL/GenBank/DDBJ databases">
        <title>Helianthus annuus Genome sequencing and assembly Release 2.</title>
        <authorList>
            <person name="Gouzy J."/>
            <person name="Langlade N."/>
            <person name="Munos S."/>
        </authorList>
    </citation>
    <scope>NUCLEOTIDE SEQUENCE</scope>
    <source>
        <tissue evidence="2">Leaves</tissue>
    </source>
</reference>
<gene>
    <name evidence="2" type="ORF">HanXRQr2_Chr11g0490111</name>
</gene>
<dbReference type="AlphaFoldDB" id="A0A9K3HP80"/>
<dbReference type="Proteomes" id="UP000215914">
    <property type="component" value="Unassembled WGS sequence"/>
</dbReference>
<organism evidence="2 3">
    <name type="scientific">Helianthus annuus</name>
    <name type="common">Common sunflower</name>
    <dbReference type="NCBI Taxonomy" id="4232"/>
    <lineage>
        <taxon>Eukaryota</taxon>
        <taxon>Viridiplantae</taxon>
        <taxon>Streptophyta</taxon>
        <taxon>Embryophyta</taxon>
        <taxon>Tracheophyta</taxon>
        <taxon>Spermatophyta</taxon>
        <taxon>Magnoliopsida</taxon>
        <taxon>eudicotyledons</taxon>
        <taxon>Gunneridae</taxon>
        <taxon>Pentapetalae</taxon>
        <taxon>asterids</taxon>
        <taxon>campanulids</taxon>
        <taxon>Asterales</taxon>
        <taxon>Asteraceae</taxon>
        <taxon>Asteroideae</taxon>
        <taxon>Heliantheae alliance</taxon>
        <taxon>Heliantheae</taxon>
        <taxon>Helianthus</taxon>
    </lineage>
</organism>
<name>A0A9K3HP80_HELAN</name>
<protein>
    <recommendedName>
        <fullName evidence="4">Transmembrane protein</fullName>
    </recommendedName>
</protein>
<evidence type="ECO:0000256" key="1">
    <source>
        <dbReference type="SAM" id="Phobius"/>
    </source>
</evidence>
<proteinExistence type="predicted"/>
<dbReference type="Gramene" id="mRNA:HanXRQr2_Chr11g0490111">
    <property type="protein sequence ID" value="mRNA:HanXRQr2_Chr11g0490111"/>
    <property type="gene ID" value="HanXRQr2_Chr11g0490111"/>
</dbReference>